<dbReference type="InterPro" id="IPR036059">
    <property type="entry name" value="TldD/PmbA_sf"/>
</dbReference>
<dbReference type="Proteomes" id="UP000200980">
    <property type="component" value="Unassembled WGS sequence"/>
</dbReference>
<accession>A0A1S8GR11</accession>
<evidence type="ECO:0000259" key="4">
    <source>
        <dbReference type="Pfam" id="PF19289"/>
    </source>
</evidence>
<evidence type="ECO:0000256" key="2">
    <source>
        <dbReference type="SAM" id="MobiDB-lite"/>
    </source>
</evidence>
<feature type="domain" description="Metalloprotease TldD/E C-terminal" evidence="4">
    <location>
        <begin position="231"/>
        <end position="448"/>
    </location>
</feature>
<dbReference type="STRING" id="1539051.AL01_00290"/>
<reference evidence="6 7" key="1">
    <citation type="journal article" date="2016" name="PLoS ONE">
        <title>Whole-Genome Sequence Analysis of Bombella intestini LMG 28161T, a Novel Acetic Acid Bacterium Isolated from the Crop of a Red-Tailed Bumble Bee, Bombus lapidarius.</title>
        <authorList>
            <person name="Li L."/>
            <person name="Illeghems K."/>
            <person name="Van Kerrebroeck S."/>
            <person name="Borremans W."/>
            <person name="Cleenwerck I."/>
            <person name="Smagghe G."/>
            <person name="De Vuyst L."/>
            <person name="Vandamme P."/>
        </authorList>
    </citation>
    <scope>NUCLEOTIDE SEQUENCE [LARGE SCALE GENOMIC DNA]</scope>
    <source>
        <strain evidence="6 7">R-52487</strain>
    </source>
</reference>
<dbReference type="InterPro" id="IPR002510">
    <property type="entry name" value="Metalloprtase-TldD/E_N"/>
</dbReference>
<protein>
    <submittedName>
        <fullName evidence="6">Modulator protein</fullName>
    </submittedName>
</protein>
<dbReference type="InterPro" id="IPR047657">
    <property type="entry name" value="PmbA"/>
</dbReference>
<dbReference type="Pfam" id="PF19289">
    <property type="entry name" value="PmbA_TldD_3rd"/>
    <property type="match status" value="1"/>
</dbReference>
<keyword evidence="7" id="KW-1185">Reference proteome</keyword>
<dbReference type="RefSeq" id="WP_077395295.1">
    <property type="nucleotide sequence ID" value="NZ_JATM01000001.1"/>
</dbReference>
<dbReference type="PANTHER" id="PTHR43421">
    <property type="entry name" value="METALLOPROTEASE PMBA"/>
    <property type="match status" value="1"/>
</dbReference>
<dbReference type="Pfam" id="PF01523">
    <property type="entry name" value="PmbA_TldD_1st"/>
    <property type="match status" value="1"/>
</dbReference>
<dbReference type="GO" id="GO:0008237">
    <property type="term" value="F:metallopeptidase activity"/>
    <property type="evidence" value="ECO:0007669"/>
    <property type="project" value="InterPro"/>
</dbReference>
<evidence type="ECO:0000313" key="7">
    <source>
        <dbReference type="Proteomes" id="UP000200980"/>
    </source>
</evidence>
<feature type="region of interest" description="Disordered" evidence="2">
    <location>
        <begin position="334"/>
        <end position="359"/>
    </location>
</feature>
<sequence>MTSLLSHLDDALKLARQHGADQADAVVIRGQSRSAMIRQGKAEGIRHAESLSLGLRVFHEGRVATVAGNDLTPEALSQLAERACAMAKVVPPSPDDGLAAQPLIPVPANAIATLDLLDPATPPSMETLLSKAQDMEEAALSHDGITNSSGASASTSLHDVALATSAGFTGQYQRSGHGYGISVLAGTGAQMQRDYAFHSAVHQADLENPAQLGHEAARRALARLNPTRPKTGLYPVLFDPRVAGSLLAHLAGAINGSAIVQEASFLKDKLNHAVFSRGITITDDPTLPRLAGSRPFDGEGTAGRPLNLVEDGQLHHWLLDSRCARKLGLPASNGRANRSGGGSVHPGTSNLLLHAGQHSPEELRHDIKEGVLITELMGSAINMLTGDYSRGGSGFMIRNGEIAEPVSGITVAGNLLDMFARLIPANDINLMMGHHAPTIRIDQMSLAGD</sequence>
<name>A0A1S8GR11_9PROT</name>
<comment type="caution">
    <text evidence="6">The sequence shown here is derived from an EMBL/GenBank/DDBJ whole genome shotgun (WGS) entry which is preliminary data.</text>
</comment>
<gene>
    <name evidence="6" type="ORF">AL01_00290</name>
</gene>
<feature type="domain" description="Metalloprotease TldD/E central" evidence="5">
    <location>
        <begin position="120"/>
        <end position="224"/>
    </location>
</feature>
<dbReference type="GO" id="GO:0006508">
    <property type="term" value="P:proteolysis"/>
    <property type="evidence" value="ECO:0007669"/>
    <property type="project" value="InterPro"/>
</dbReference>
<dbReference type="PANTHER" id="PTHR43421:SF1">
    <property type="entry name" value="METALLOPROTEASE PMBA"/>
    <property type="match status" value="1"/>
</dbReference>
<dbReference type="GO" id="GO:0005829">
    <property type="term" value="C:cytosol"/>
    <property type="evidence" value="ECO:0007669"/>
    <property type="project" value="TreeGrafter"/>
</dbReference>
<evidence type="ECO:0000256" key="1">
    <source>
        <dbReference type="ARBA" id="ARBA00005836"/>
    </source>
</evidence>
<dbReference type="SUPFAM" id="SSF111283">
    <property type="entry name" value="Putative modulator of DNA gyrase, PmbA/TldD"/>
    <property type="match status" value="1"/>
</dbReference>
<dbReference type="AlphaFoldDB" id="A0A1S8GR11"/>
<dbReference type="InterPro" id="IPR045569">
    <property type="entry name" value="Metalloprtase-TldD/E_C"/>
</dbReference>
<dbReference type="InterPro" id="IPR035068">
    <property type="entry name" value="TldD/PmbA_N"/>
</dbReference>
<comment type="similarity">
    <text evidence="1">Belongs to the peptidase U62 family.</text>
</comment>
<organism evidence="6 7">
    <name type="scientific">Bombella intestini</name>
    <dbReference type="NCBI Taxonomy" id="1539051"/>
    <lineage>
        <taxon>Bacteria</taxon>
        <taxon>Pseudomonadati</taxon>
        <taxon>Pseudomonadota</taxon>
        <taxon>Alphaproteobacteria</taxon>
        <taxon>Acetobacterales</taxon>
        <taxon>Acetobacteraceae</taxon>
        <taxon>Bombella</taxon>
    </lineage>
</organism>
<evidence type="ECO:0000259" key="5">
    <source>
        <dbReference type="Pfam" id="PF19290"/>
    </source>
</evidence>
<evidence type="ECO:0000259" key="3">
    <source>
        <dbReference type="Pfam" id="PF01523"/>
    </source>
</evidence>
<proteinExistence type="inferred from homology"/>
<dbReference type="OrthoDB" id="9803618at2"/>
<dbReference type="Pfam" id="PF19290">
    <property type="entry name" value="PmbA_TldD_2nd"/>
    <property type="match status" value="1"/>
</dbReference>
<dbReference type="EMBL" id="JATM01000001">
    <property type="protein sequence ID" value="OOL19472.1"/>
    <property type="molecule type" value="Genomic_DNA"/>
</dbReference>
<dbReference type="Gene3D" id="3.30.2290.10">
    <property type="entry name" value="PmbA/TldD superfamily"/>
    <property type="match status" value="1"/>
</dbReference>
<feature type="domain" description="Metalloprotease TldD/E N-terminal" evidence="3">
    <location>
        <begin position="23"/>
        <end position="87"/>
    </location>
</feature>
<dbReference type="InterPro" id="IPR045570">
    <property type="entry name" value="Metalloprtase-TldD/E_cen_dom"/>
</dbReference>
<evidence type="ECO:0000313" key="6">
    <source>
        <dbReference type="EMBL" id="OOL19472.1"/>
    </source>
</evidence>